<evidence type="ECO:0000256" key="7">
    <source>
        <dbReference type="ARBA" id="ARBA00022989"/>
    </source>
</evidence>
<dbReference type="Pfam" id="PF03459">
    <property type="entry name" value="TOBE"/>
    <property type="match status" value="1"/>
</dbReference>
<dbReference type="PANTHER" id="PTHR42781">
    <property type="entry name" value="SPERMIDINE/PUTRESCINE IMPORT ATP-BINDING PROTEIN POTA"/>
    <property type="match status" value="1"/>
</dbReference>
<feature type="transmembrane region" description="Helical" evidence="10">
    <location>
        <begin position="241"/>
        <end position="264"/>
    </location>
</feature>
<evidence type="ECO:0000259" key="13">
    <source>
        <dbReference type="PROSITE" id="PS50928"/>
    </source>
</evidence>
<evidence type="ECO:0000256" key="6">
    <source>
        <dbReference type="ARBA" id="ARBA00022840"/>
    </source>
</evidence>
<dbReference type="NCBIfam" id="TIGR01581">
    <property type="entry name" value="Mo_ABC_porter"/>
    <property type="match status" value="1"/>
</dbReference>
<dbReference type="InterPro" id="IPR005116">
    <property type="entry name" value="Transp-assoc_OB_typ1"/>
</dbReference>
<evidence type="ECO:0000256" key="10">
    <source>
        <dbReference type="RuleBase" id="RU363032"/>
    </source>
</evidence>
<evidence type="ECO:0000256" key="4">
    <source>
        <dbReference type="ARBA" id="ARBA00022692"/>
    </source>
</evidence>
<evidence type="ECO:0000256" key="3">
    <source>
        <dbReference type="ARBA" id="ARBA00022505"/>
    </source>
</evidence>
<evidence type="ECO:0000256" key="11">
    <source>
        <dbReference type="SAM" id="MobiDB-lite"/>
    </source>
</evidence>
<feature type="domain" description="ABC transporter" evidence="12">
    <location>
        <begin position="298"/>
        <end position="528"/>
    </location>
</feature>
<dbReference type="Gene3D" id="1.10.3720.10">
    <property type="entry name" value="MetI-like"/>
    <property type="match status" value="1"/>
</dbReference>
<accession>A0ABZ0LNX5</accession>
<dbReference type="Pfam" id="PF00005">
    <property type="entry name" value="ABC_tran"/>
    <property type="match status" value="1"/>
</dbReference>
<evidence type="ECO:0000313" key="15">
    <source>
        <dbReference type="EMBL" id="WOX20533.1"/>
    </source>
</evidence>
<feature type="domain" description="ABC transmembrane type-1" evidence="13">
    <location>
        <begin position="57"/>
        <end position="258"/>
    </location>
</feature>
<dbReference type="InterPro" id="IPR000515">
    <property type="entry name" value="MetI-like"/>
</dbReference>
<dbReference type="EMBL" id="CP137573">
    <property type="protein sequence ID" value="WOX20533.1"/>
    <property type="molecule type" value="Genomic_DNA"/>
</dbReference>
<feature type="domain" description="Mop" evidence="14">
    <location>
        <begin position="579"/>
        <end position="645"/>
    </location>
</feature>
<feature type="transmembrane region" description="Helical" evidence="10">
    <location>
        <begin position="58"/>
        <end position="83"/>
    </location>
</feature>
<evidence type="ECO:0000313" key="16">
    <source>
        <dbReference type="Proteomes" id="UP001301731"/>
    </source>
</evidence>
<dbReference type="InterPro" id="IPR003439">
    <property type="entry name" value="ABC_transporter-like_ATP-bd"/>
</dbReference>
<feature type="transmembrane region" description="Helical" evidence="10">
    <location>
        <begin position="182"/>
        <end position="204"/>
    </location>
</feature>
<dbReference type="InterPro" id="IPR004606">
    <property type="entry name" value="Mop_domain"/>
</dbReference>
<dbReference type="InterPro" id="IPR027417">
    <property type="entry name" value="P-loop_NTPase"/>
</dbReference>
<dbReference type="InterPro" id="IPR006469">
    <property type="entry name" value="NifC_ABC_porter"/>
</dbReference>
<dbReference type="InterPro" id="IPR035906">
    <property type="entry name" value="MetI-like_sf"/>
</dbReference>
<comment type="subcellular location">
    <subcellularLocation>
        <location evidence="10">Cell membrane</location>
        <topology evidence="10">Multi-pass membrane protein</topology>
    </subcellularLocation>
    <subcellularLocation>
        <location evidence="1">Membrane</location>
        <topology evidence="1">Multi-pass membrane protein</topology>
    </subcellularLocation>
</comment>
<dbReference type="Proteomes" id="UP001301731">
    <property type="component" value="Chromosome"/>
</dbReference>
<protein>
    <submittedName>
        <fullName evidence="15">ABC transporter permease</fullName>
    </submittedName>
</protein>
<dbReference type="Pfam" id="PF00528">
    <property type="entry name" value="BPD_transp_1"/>
    <property type="match status" value="1"/>
</dbReference>
<evidence type="ECO:0000256" key="8">
    <source>
        <dbReference type="ARBA" id="ARBA00023136"/>
    </source>
</evidence>
<feature type="compositionally biased region" description="Pro residues" evidence="11">
    <location>
        <begin position="290"/>
        <end position="299"/>
    </location>
</feature>
<dbReference type="SUPFAM" id="SSF52540">
    <property type="entry name" value="P-loop containing nucleoside triphosphate hydrolases"/>
    <property type="match status" value="1"/>
</dbReference>
<dbReference type="SMART" id="SM00382">
    <property type="entry name" value="AAA"/>
    <property type="match status" value="1"/>
</dbReference>
<comment type="similarity">
    <text evidence="10">Belongs to the binding-protein-dependent transport system permease family.</text>
</comment>
<name>A0ABZ0LNX5_9ACTN</name>
<keyword evidence="8 10" id="KW-0472">Membrane</keyword>
<feature type="transmembrane region" description="Helical" evidence="10">
    <location>
        <begin position="136"/>
        <end position="161"/>
    </location>
</feature>
<dbReference type="InterPro" id="IPR050093">
    <property type="entry name" value="ABC_SmlMolc_Importer"/>
</dbReference>
<feature type="region of interest" description="Disordered" evidence="11">
    <location>
        <begin position="270"/>
        <end position="302"/>
    </location>
</feature>
<evidence type="ECO:0000256" key="9">
    <source>
        <dbReference type="PROSITE-ProRule" id="PRU01213"/>
    </source>
</evidence>
<keyword evidence="6" id="KW-0067">ATP-binding</keyword>
<dbReference type="InterPro" id="IPR011867">
    <property type="entry name" value="ModB_ABC"/>
</dbReference>
<evidence type="ECO:0000259" key="14">
    <source>
        <dbReference type="PROSITE" id="PS51866"/>
    </source>
</evidence>
<dbReference type="PROSITE" id="PS50928">
    <property type="entry name" value="ABC_TM1"/>
    <property type="match status" value="1"/>
</dbReference>
<keyword evidence="5" id="KW-0547">Nucleotide-binding</keyword>
<evidence type="ECO:0000256" key="5">
    <source>
        <dbReference type="ARBA" id="ARBA00022741"/>
    </source>
</evidence>
<dbReference type="Gene3D" id="3.40.50.300">
    <property type="entry name" value="P-loop containing nucleotide triphosphate hydrolases"/>
    <property type="match status" value="1"/>
</dbReference>
<dbReference type="Gene3D" id="2.40.50.100">
    <property type="match status" value="1"/>
</dbReference>
<organism evidence="15 16">
    <name type="scientific">Streptomyces solicathayae</name>
    <dbReference type="NCBI Taxonomy" id="3081768"/>
    <lineage>
        <taxon>Bacteria</taxon>
        <taxon>Bacillati</taxon>
        <taxon>Actinomycetota</taxon>
        <taxon>Actinomycetes</taxon>
        <taxon>Kitasatosporales</taxon>
        <taxon>Streptomycetaceae</taxon>
        <taxon>Streptomyces</taxon>
    </lineage>
</organism>
<gene>
    <name evidence="15" type="ORF">R2D22_03660</name>
</gene>
<reference evidence="15 16" key="1">
    <citation type="submission" date="2023-10" db="EMBL/GenBank/DDBJ databases">
        <title>The genome sequence of Streptomyces sp. HUAS YS2.</title>
        <authorList>
            <person name="Mo P."/>
        </authorList>
    </citation>
    <scope>NUCLEOTIDE SEQUENCE [LARGE SCALE GENOMIC DNA]</scope>
    <source>
        <strain evidence="15 16">HUAS YS2</strain>
    </source>
</reference>
<evidence type="ECO:0000256" key="1">
    <source>
        <dbReference type="ARBA" id="ARBA00004141"/>
    </source>
</evidence>
<dbReference type="PANTHER" id="PTHR42781:SF4">
    <property type="entry name" value="SPERMIDINE_PUTRESCINE IMPORT ATP-BINDING PROTEIN POTA"/>
    <property type="match status" value="1"/>
</dbReference>
<keyword evidence="2 10" id="KW-0813">Transport</keyword>
<dbReference type="CDD" id="cd06261">
    <property type="entry name" value="TM_PBP2"/>
    <property type="match status" value="1"/>
</dbReference>
<keyword evidence="3 9" id="KW-0500">Molybdenum</keyword>
<dbReference type="SUPFAM" id="SSF161098">
    <property type="entry name" value="MetI-like"/>
    <property type="match status" value="1"/>
</dbReference>
<feature type="transmembrane region" description="Helical" evidence="10">
    <location>
        <begin position="95"/>
        <end position="116"/>
    </location>
</feature>
<keyword evidence="16" id="KW-1185">Reference proteome</keyword>
<dbReference type="PROSITE" id="PS50893">
    <property type="entry name" value="ABC_TRANSPORTER_2"/>
    <property type="match status" value="1"/>
</dbReference>
<evidence type="ECO:0000256" key="2">
    <source>
        <dbReference type="ARBA" id="ARBA00022448"/>
    </source>
</evidence>
<dbReference type="PROSITE" id="PS51866">
    <property type="entry name" value="MOP"/>
    <property type="match status" value="1"/>
</dbReference>
<sequence>MKRAAVRTPGARPPLALALPALAAVAFLALPLLGILVRTEWSELADHLGAPGTVQALRLSLLVSFWALGLSLLLGVPLAWLLARVPFPGKAFVRSLVLLPMVLPPTVGGVALLLAFGRRGLLGPWLESTFGITLPFHTSGAVLAATFVAMPFLIISLEGALGGLRPRYEETAASLGASPVRVFFTVTLPMVAPGVVAGAALTWARALGEFGATITFAGNLPGTTQTLPLQVYLLLQDEPEAATSVSLLLLAIAMGVLIALRGRWTGTPADRMRRAAAPPADTEPIDAEEPPGPVAPPAPSDERWSLHAEVTGFTRLTLDAEPGTTIAVVGPNGAGKTTLLRALLGLTDRAHADLTLGGADATALPPHRRRVAWVPQDGALFPHMTALGNTAYGLRAQGVPRAEARREAQSWLDRLGVGHLSHRRPTQLSGGQAGRVALARALAARPRLLVLDEPLAALDQTTRAHVRHTLRTHLAGFGGVCLIVTHDPVEAVSLADRVLVLDEGRALQDDAPTEVTRHPRSPWVARMLGRNAWPGKATAEGVALDGGGVLVAADPPAAGTPALAIVAPEAVSVHREKPAGSPRNVWPGTVREITSSGSRLRVLITSDRAPDLVAEITPQAAAELALADGVSVWTSVKATEATVVAL</sequence>
<dbReference type="SUPFAM" id="SSF50331">
    <property type="entry name" value="MOP-like"/>
    <property type="match status" value="1"/>
</dbReference>
<proteinExistence type="inferred from homology"/>
<dbReference type="InterPro" id="IPR003593">
    <property type="entry name" value="AAA+_ATPase"/>
</dbReference>
<dbReference type="InterPro" id="IPR008995">
    <property type="entry name" value="Mo/tungstate-bd_C_term_dom"/>
</dbReference>
<keyword evidence="4 10" id="KW-0812">Transmembrane</keyword>
<keyword evidence="7 10" id="KW-1133">Transmembrane helix</keyword>
<evidence type="ECO:0000259" key="12">
    <source>
        <dbReference type="PROSITE" id="PS50893"/>
    </source>
</evidence>
<dbReference type="RefSeq" id="WP_318101182.1">
    <property type="nucleotide sequence ID" value="NZ_CP137573.1"/>
</dbReference>
<dbReference type="NCBIfam" id="TIGR02141">
    <property type="entry name" value="modB_ABC"/>
    <property type="match status" value="1"/>
</dbReference>